<protein>
    <recommendedName>
        <fullName evidence="5">Periplasmic heavy metal sensor</fullName>
    </recommendedName>
</protein>
<evidence type="ECO:0000313" key="3">
    <source>
        <dbReference type="EMBL" id="GAF02309.1"/>
    </source>
</evidence>
<keyword evidence="2" id="KW-1133">Transmembrane helix</keyword>
<organism evidence="3 4">
    <name type="scientific">Saccharicrinis fermentans DSM 9555 = JCM 21142</name>
    <dbReference type="NCBI Taxonomy" id="869213"/>
    <lineage>
        <taxon>Bacteria</taxon>
        <taxon>Pseudomonadati</taxon>
        <taxon>Bacteroidota</taxon>
        <taxon>Bacteroidia</taxon>
        <taxon>Marinilabiliales</taxon>
        <taxon>Marinilabiliaceae</taxon>
        <taxon>Saccharicrinis</taxon>
    </lineage>
</organism>
<comment type="caution">
    <text evidence="3">The sequence shown here is derived from an EMBL/GenBank/DDBJ whole genome shotgun (WGS) entry which is preliminary data.</text>
</comment>
<reference evidence="3 4" key="1">
    <citation type="journal article" date="2014" name="Genome Announc.">
        <title>Draft Genome Sequence of Cytophaga fermentans JCM 21142T, a Facultative Anaerobe Isolated from Marine Mud.</title>
        <authorList>
            <person name="Starns D."/>
            <person name="Oshima K."/>
            <person name="Suda W."/>
            <person name="Iino T."/>
            <person name="Yuki M."/>
            <person name="Inoue J."/>
            <person name="Kitamura K."/>
            <person name="Iida T."/>
            <person name="Darby A."/>
            <person name="Hattori M."/>
            <person name="Ohkuma M."/>
        </authorList>
    </citation>
    <scope>NUCLEOTIDE SEQUENCE [LARGE SCALE GENOMIC DNA]</scope>
    <source>
        <strain evidence="3 4">JCM 21142</strain>
    </source>
</reference>
<evidence type="ECO:0000256" key="2">
    <source>
        <dbReference type="SAM" id="Phobius"/>
    </source>
</evidence>
<proteinExistence type="predicted"/>
<dbReference type="OrthoDB" id="595025at2"/>
<dbReference type="Proteomes" id="UP000019402">
    <property type="component" value="Unassembled WGS sequence"/>
</dbReference>
<evidence type="ECO:0008006" key="5">
    <source>
        <dbReference type="Google" id="ProtNLM"/>
    </source>
</evidence>
<evidence type="ECO:0000256" key="1">
    <source>
        <dbReference type="SAM" id="MobiDB-lite"/>
    </source>
</evidence>
<dbReference type="Gene3D" id="1.20.120.1490">
    <property type="match status" value="1"/>
</dbReference>
<feature type="compositionally biased region" description="Basic and acidic residues" evidence="1">
    <location>
        <begin position="169"/>
        <end position="179"/>
    </location>
</feature>
<keyword evidence="2" id="KW-0812">Transmembrane</keyword>
<accession>W7YID2</accession>
<dbReference type="STRING" id="869213.GCA_000517085_01188"/>
<feature type="region of interest" description="Disordered" evidence="1">
    <location>
        <begin position="31"/>
        <end position="50"/>
    </location>
</feature>
<dbReference type="EMBL" id="BAMD01000008">
    <property type="protein sequence ID" value="GAF02309.1"/>
    <property type="molecule type" value="Genomic_DNA"/>
</dbReference>
<keyword evidence="4" id="KW-1185">Reference proteome</keyword>
<gene>
    <name evidence="3" type="ORF">JCM21142_3943</name>
</gene>
<keyword evidence="2" id="KW-0472">Membrane</keyword>
<dbReference type="RefSeq" id="WP_027471068.1">
    <property type="nucleotide sequence ID" value="NZ_BAMD01000008.1"/>
</dbReference>
<dbReference type="AlphaFoldDB" id="W7YID2"/>
<sequence length="179" mass="20866">MDKKHYIIIIAFLVVLNIFSWRIWWDSPTPKSNNDKEQVGNGSGRRGGKDSKNFFAEKLKLSPAQKIEFAKLKASYSVNVEAVKDSMNIVRKLLLSTITDTSHNASSELLFKDMASYKLQMEQLTMQYFVNMRSLCNEKQKRMFDELMTRIMDPSARHKERGKFRNRKRGEGTEHPQKN</sequence>
<evidence type="ECO:0000313" key="4">
    <source>
        <dbReference type="Proteomes" id="UP000019402"/>
    </source>
</evidence>
<feature type="transmembrane region" description="Helical" evidence="2">
    <location>
        <begin position="6"/>
        <end position="25"/>
    </location>
</feature>
<name>W7YID2_9BACT</name>
<feature type="region of interest" description="Disordered" evidence="1">
    <location>
        <begin position="155"/>
        <end position="179"/>
    </location>
</feature>
<feature type="compositionally biased region" description="Basic residues" evidence="1">
    <location>
        <begin position="158"/>
        <end position="168"/>
    </location>
</feature>